<dbReference type="InterPro" id="IPR036047">
    <property type="entry name" value="F-box-like_dom_sf"/>
</dbReference>
<dbReference type="OrthoDB" id="1103385at2759"/>
<name>A0A6D2KEL6_9BRAS</name>
<dbReference type="CDD" id="cd22160">
    <property type="entry name" value="F-box_AtFBL13-like"/>
    <property type="match status" value="1"/>
</dbReference>
<organism evidence="2 3">
    <name type="scientific">Microthlaspi erraticum</name>
    <dbReference type="NCBI Taxonomy" id="1685480"/>
    <lineage>
        <taxon>Eukaryota</taxon>
        <taxon>Viridiplantae</taxon>
        <taxon>Streptophyta</taxon>
        <taxon>Embryophyta</taxon>
        <taxon>Tracheophyta</taxon>
        <taxon>Spermatophyta</taxon>
        <taxon>Magnoliopsida</taxon>
        <taxon>eudicotyledons</taxon>
        <taxon>Gunneridae</taxon>
        <taxon>Pentapetalae</taxon>
        <taxon>rosids</taxon>
        <taxon>malvids</taxon>
        <taxon>Brassicales</taxon>
        <taxon>Brassicaceae</taxon>
        <taxon>Coluteocarpeae</taxon>
        <taxon>Microthlaspi</taxon>
    </lineage>
</organism>
<dbReference type="InterPro" id="IPR055411">
    <property type="entry name" value="LRR_FXL15/At3g58940/PEG3-like"/>
</dbReference>
<proteinExistence type="predicted"/>
<dbReference type="InterPro" id="IPR032675">
    <property type="entry name" value="LRR_dom_sf"/>
</dbReference>
<sequence>MCLLEAKKVEYSVSRDAISSLPDEILAKILSDLPTKLAVSTSVLSKRWRNLSPLMTHLFASQHHFYLDDSDLLFPEVNIGNTQSYPFILRKRELLQRFRDFVGKTLSGCNSIKKLSLKCQEGLITFPLADKWIRIALDIGLVDLDLRLTTRGRREAAYLPKSIVFRNKTLVKLTLGIEIGSLRINIYFEVSLPVLKSLFLHGACFRCEHLCALMLPACPVLEELSLEYYFCAFQRYTTNLDISHKTLKRLTVHYNSSMKFSAFTKLDTPSLVYFDFSGHAPVQNCSTANFLDSLVEAKLDVDEPEIQRQSGDHLSTIIYWVRNVKSLTLSSTTVKEMYRSGMVVPSFVISLVKLSIESDTKQGWQVLPSLLNKSPQLQTLVLKGLHSINNEGVDIDPSKVKVLEIYGFRGSVGEFRQCKRFLCQMQLLQVMKVEIDADDDIKKLQLISDLLALPPKGFSKCKFKFL</sequence>
<dbReference type="SMART" id="SM00256">
    <property type="entry name" value="FBOX"/>
    <property type="match status" value="1"/>
</dbReference>
<keyword evidence="3" id="KW-1185">Reference proteome</keyword>
<dbReference type="Pfam" id="PF24758">
    <property type="entry name" value="LRR_At5g56370"/>
    <property type="match status" value="1"/>
</dbReference>
<dbReference type="InterPro" id="IPR053781">
    <property type="entry name" value="F-box_AtFBL13-like"/>
</dbReference>
<feature type="domain" description="F-box" evidence="1">
    <location>
        <begin position="15"/>
        <end position="62"/>
    </location>
</feature>
<dbReference type="PROSITE" id="PS50181">
    <property type="entry name" value="FBOX"/>
    <property type="match status" value="1"/>
</dbReference>
<reference evidence="2" key="1">
    <citation type="submission" date="2020-01" db="EMBL/GenBank/DDBJ databases">
        <authorList>
            <person name="Mishra B."/>
        </authorList>
    </citation>
    <scope>NUCLEOTIDE SEQUENCE [LARGE SCALE GENOMIC DNA]</scope>
</reference>
<gene>
    <name evidence="2" type="ORF">MERR_LOCUS37934</name>
</gene>
<accession>A0A6D2KEL6</accession>
<evidence type="ECO:0000313" key="2">
    <source>
        <dbReference type="EMBL" id="CAA7050699.1"/>
    </source>
</evidence>
<evidence type="ECO:0000259" key="1">
    <source>
        <dbReference type="PROSITE" id="PS50181"/>
    </source>
</evidence>
<dbReference type="InterPro" id="IPR001810">
    <property type="entry name" value="F-box_dom"/>
</dbReference>
<comment type="caution">
    <text evidence="2">The sequence shown here is derived from an EMBL/GenBank/DDBJ whole genome shotgun (WGS) entry which is preliminary data.</text>
</comment>
<dbReference type="EMBL" id="CACVBM020001451">
    <property type="protein sequence ID" value="CAA7050699.1"/>
    <property type="molecule type" value="Genomic_DNA"/>
</dbReference>
<evidence type="ECO:0000313" key="3">
    <source>
        <dbReference type="Proteomes" id="UP000467841"/>
    </source>
</evidence>
<dbReference type="Pfam" id="PF00646">
    <property type="entry name" value="F-box"/>
    <property type="match status" value="1"/>
</dbReference>
<dbReference type="SUPFAM" id="SSF81383">
    <property type="entry name" value="F-box domain"/>
    <property type="match status" value="1"/>
</dbReference>
<dbReference type="InterPro" id="IPR055294">
    <property type="entry name" value="FBL60-like"/>
</dbReference>
<dbReference type="SUPFAM" id="SSF52047">
    <property type="entry name" value="RNI-like"/>
    <property type="match status" value="1"/>
</dbReference>
<dbReference type="Gene3D" id="1.20.1280.50">
    <property type="match status" value="1"/>
</dbReference>
<dbReference type="PANTHER" id="PTHR31293:SF22">
    <property type="entry name" value="BNAC06G06520D PROTEIN"/>
    <property type="match status" value="1"/>
</dbReference>
<protein>
    <recommendedName>
        <fullName evidence="1">F-box domain-containing protein</fullName>
    </recommendedName>
</protein>
<dbReference type="Gene3D" id="3.80.10.10">
    <property type="entry name" value="Ribonuclease Inhibitor"/>
    <property type="match status" value="1"/>
</dbReference>
<dbReference type="Proteomes" id="UP000467841">
    <property type="component" value="Unassembled WGS sequence"/>
</dbReference>
<dbReference type="PANTHER" id="PTHR31293">
    <property type="entry name" value="RNI-LIKE SUPERFAMILY PROTEIN"/>
    <property type="match status" value="1"/>
</dbReference>
<dbReference type="AlphaFoldDB" id="A0A6D2KEL6"/>